<dbReference type="EMBL" id="AOIB01000036">
    <property type="protein sequence ID" value="ELY54563.1"/>
    <property type="molecule type" value="Genomic_DNA"/>
</dbReference>
<dbReference type="STRING" id="1227497.C491_18214"/>
<dbReference type="OrthoDB" id="197906at2157"/>
<comment type="caution">
    <text evidence="1">The sequence shown here is derived from an EMBL/GenBank/DDBJ whole genome shotgun (WGS) entry which is preliminary data.</text>
</comment>
<name>L9X1W6_9EURY</name>
<proteinExistence type="predicted"/>
<reference evidence="1 2" key="1">
    <citation type="journal article" date="2014" name="PLoS Genet.">
        <title>Phylogenetically driven sequencing of extremely halophilic archaea reveals strategies for static and dynamic osmo-response.</title>
        <authorList>
            <person name="Becker E.A."/>
            <person name="Seitzer P.M."/>
            <person name="Tritt A."/>
            <person name="Larsen D."/>
            <person name="Krusor M."/>
            <person name="Yao A.I."/>
            <person name="Wu D."/>
            <person name="Madern D."/>
            <person name="Eisen J.A."/>
            <person name="Darling A.E."/>
            <person name="Facciotti M.T."/>
        </authorList>
    </citation>
    <scope>NUCLEOTIDE SEQUENCE [LARGE SCALE GENOMIC DNA]</scope>
    <source>
        <strain evidence="1 2">DSM 10524</strain>
    </source>
</reference>
<keyword evidence="2" id="KW-1185">Reference proteome</keyword>
<accession>L9X1W6</accession>
<dbReference type="eggNOG" id="arCOG10332">
    <property type="taxonomic scope" value="Archaea"/>
</dbReference>
<gene>
    <name evidence="1" type="ORF">C491_18214</name>
</gene>
<dbReference type="RefSeq" id="WP_005558829.1">
    <property type="nucleotide sequence ID" value="NZ_AOIB01000036.1"/>
</dbReference>
<dbReference type="Proteomes" id="UP000011688">
    <property type="component" value="Unassembled WGS sequence"/>
</dbReference>
<organism evidence="1 2">
    <name type="scientific">Natronococcus amylolyticus DSM 10524</name>
    <dbReference type="NCBI Taxonomy" id="1227497"/>
    <lineage>
        <taxon>Archaea</taxon>
        <taxon>Methanobacteriati</taxon>
        <taxon>Methanobacteriota</taxon>
        <taxon>Stenosarchaea group</taxon>
        <taxon>Halobacteria</taxon>
        <taxon>Halobacteriales</taxon>
        <taxon>Natrialbaceae</taxon>
        <taxon>Natronococcus</taxon>
    </lineage>
</organism>
<dbReference type="AlphaFoldDB" id="L9X1W6"/>
<evidence type="ECO:0000313" key="1">
    <source>
        <dbReference type="EMBL" id="ELY54563.1"/>
    </source>
</evidence>
<evidence type="ECO:0000313" key="2">
    <source>
        <dbReference type="Proteomes" id="UP000011688"/>
    </source>
</evidence>
<sequence length="223" mass="25802">MIDRNLLRLKLRDALPRSITGPTVPPFVICRVDPREIRTYLEYTVLRKYRSAGRIEPGEWDLQAKPLSESPKYRLLRGYYEGSVRKGDLTPERLREAGYPEREARSYAASGYGAYLDELFASIRERGIELEYDTAQAERTADRYDQVAVNVGREGALIFNSCGFHRLVASQLVGLEEIPVRINAVHDRWWRAHRDTANPFDEHPKLTYVGRIPIRWRDVLARA</sequence>
<protein>
    <submittedName>
        <fullName evidence="1">Uncharacterized protein</fullName>
    </submittedName>
</protein>